<dbReference type="Proteomes" id="UP000251314">
    <property type="component" value="Unassembled WGS sequence"/>
</dbReference>
<comment type="caution">
    <text evidence="1">The sequence shown here is derived from an EMBL/GenBank/DDBJ whole genome shotgun (WGS) entry which is preliminary data.</text>
</comment>
<dbReference type="EMBL" id="MJFZ01000927">
    <property type="protein sequence ID" value="RAW24160.1"/>
    <property type="molecule type" value="Genomic_DNA"/>
</dbReference>
<evidence type="ECO:0000313" key="2">
    <source>
        <dbReference type="Proteomes" id="UP000251314"/>
    </source>
</evidence>
<organism evidence="1 2">
    <name type="scientific">Phytophthora cactorum</name>
    <dbReference type="NCBI Taxonomy" id="29920"/>
    <lineage>
        <taxon>Eukaryota</taxon>
        <taxon>Sar</taxon>
        <taxon>Stramenopiles</taxon>
        <taxon>Oomycota</taxon>
        <taxon>Peronosporomycetes</taxon>
        <taxon>Peronosporales</taxon>
        <taxon>Peronosporaceae</taxon>
        <taxon>Phytophthora</taxon>
    </lineage>
</organism>
<keyword evidence="2" id="KW-1185">Reference proteome</keyword>
<gene>
    <name evidence="1" type="ORF">PC110_g19411</name>
</gene>
<proteinExistence type="predicted"/>
<evidence type="ECO:0000313" key="1">
    <source>
        <dbReference type="EMBL" id="RAW24160.1"/>
    </source>
</evidence>
<name>A0A329RIB0_9STRA</name>
<dbReference type="AlphaFoldDB" id="A0A329RIB0"/>
<reference evidence="1 2" key="1">
    <citation type="submission" date="2018-01" db="EMBL/GenBank/DDBJ databases">
        <title>Draft genome of the strawberry crown rot pathogen Phytophthora cactorum.</title>
        <authorList>
            <person name="Armitage A.D."/>
            <person name="Lysoe E."/>
            <person name="Nellist C.F."/>
            <person name="Harrison R.J."/>
            <person name="Brurberg M.B."/>
        </authorList>
    </citation>
    <scope>NUCLEOTIDE SEQUENCE [LARGE SCALE GENOMIC DNA]</scope>
    <source>
        <strain evidence="1 2">10300</strain>
    </source>
</reference>
<feature type="non-terminal residue" evidence="1">
    <location>
        <position position="1"/>
    </location>
</feature>
<accession>A0A329RIB0</accession>
<protein>
    <submittedName>
        <fullName evidence="1">Uncharacterized protein</fullName>
    </submittedName>
</protein>
<dbReference type="VEuPathDB" id="FungiDB:PC110_g19411"/>
<sequence>ALFGREELSTLTAFTSGDAESASVTRQICSSSPSLSVQKKFFQDKPGSRVIDRASRGGLVSSMVRQRSEAPSTYLSTQTDSIGVLSYDTGSRVRARGW</sequence>